<evidence type="ECO:0000256" key="5">
    <source>
        <dbReference type="ARBA" id="ARBA00023157"/>
    </source>
</evidence>
<dbReference type="RefSeq" id="WP_126802243.1">
    <property type="nucleotide sequence ID" value="NZ_PIPL01000001.1"/>
</dbReference>
<feature type="domain" description="Thioredoxin-like fold" evidence="9">
    <location>
        <begin position="124"/>
        <end position="251"/>
    </location>
</feature>
<dbReference type="AlphaFoldDB" id="A0A432W641"/>
<evidence type="ECO:0000313" key="11">
    <source>
        <dbReference type="Proteomes" id="UP000288293"/>
    </source>
</evidence>
<dbReference type="InterPro" id="IPR009094">
    <property type="entry name" value="DiS-bond_isomerase_DsbC/G_N_sf"/>
</dbReference>
<dbReference type="PANTHER" id="PTHR35272:SF4">
    <property type="entry name" value="THIOL:DISULFIDE INTERCHANGE PROTEIN DSBG"/>
    <property type="match status" value="1"/>
</dbReference>
<dbReference type="InterPro" id="IPR033954">
    <property type="entry name" value="DiS-bond_Isoase_DsbC/G"/>
</dbReference>
<evidence type="ECO:0000256" key="1">
    <source>
        <dbReference type="ARBA" id="ARBA00004418"/>
    </source>
</evidence>
<dbReference type="InterPro" id="IPR051470">
    <property type="entry name" value="Thiol:disulfide_interchange"/>
</dbReference>
<dbReference type="OrthoDB" id="9780340at2"/>
<evidence type="ECO:0000259" key="8">
    <source>
        <dbReference type="Pfam" id="PF10411"/>
    </source>
</evidence>
<evidence type="ECO:0000256" key="2">
    <source>
        <dbReference type="ARBA" id="ARBA00009813"/>
    </source>
</evidence>
<dbReference type="NCBIfam" id="NF008657">
    <property type="entry name" value="PRK11657.1"/>
    <property type="match status" value="1"/>
</dbReference>
<evidence type="ECO:0000256" key="3">
    <source>
        <dbReference type="ARBA" id="ARBA00022729"/>
    </source>
</evidence>
<sequence length="257" mass="27924">MILKPHLWSSLSLVLLLSIQGAGASEDLPAPLQNITSQGVNIIGSFAAPGSLTGYVGEYQGQGLTLYTTADGQYAIIGNMIDSNGNNIGASHMRRLIDEPRYSDAWETLQADTHWIVDGDEDAPNVVYTFTDPFCPFCKRMHDSMRPYVESGQVQVRHIMVGIIRENSPAVAATILGSDDPTALLIKQMDTLNAGGVSIQQAAMSFGESAIDDNYAVMTKLNLRATPATFYRDQEGTVRLIQGAPREGQIREMIISD</sequence>
<dbReference type="Gene3D" id="3.40.30.10">
    <property type="entry name" value="Glutaredoxin"/>
    <property type="match status" value="1"/>
</dbReference>
<dbReference type="Pfam" id="PF10411">
    <property type="entry name" value="DsbC_N"/>
    <property type="match status" value="1"/>
</dbReference>
<reference evidence="10 11" key="1">
    <citation type="journal article" date="2011" name="Front. Microbiol.">
        <title>Genomic signatures of strain selection and enhancement in Bacillus atrophaeus var. globigii, a historical biowarfare simulant.</title>
        <authorList>
            <person name="Gibbons H.S."/>
            <person name="Broomall S.M."/>
            <person name="McNew L.A."/>
            <person name="Daligault H."/>
            <person name="Chapman C."/>
            <person name="Bruce D."/>
            <person name="Karavis M."/>
            <person name="Krepps M."/>
            <person name="McGregor P.A."/>
            <person name="Hong C."/>
            <person name="Park K.H."/>
            <person name="Akmal A."/>
            <person name="Feldman A."/>
            <person name="Lin J.S."/>
            <person name="Chang W.E."/>
            <person name="Higgs B.W."/>
            <person name="Demirev P."/>
            <person name="Lindquist J."/>
            <person name="Liem A."/>
            <person name="Fochler E."/>
            <person name="Read T.D."/>
            <person name="Tapia R."/>
            <person name="Johnson S."/>
            <person name="Bishop-Lilly K.A."/>
            <person name="Detter C."/>
            <person name="Han C."/>
            <person name="Sozhamannan S."/>
            <person name="Rosenzweig C.N."/>
            <person name="Skowronski E.W."/>
        </authorList>
    </citation>
    <scope>NUCLEOTIDE SEQUENCE [LARGE SCALE GENOMIC DNA]</scope>
    <source>
        <strain evidence="10 11">MLST1</strain>
    </source>
</reference>
<dbReference type="PANTHER" id="PTHR35272">
    <property type="entry name" value="THIOL:DISULFIDE INTERCHANGE PROTEIN DSBC-RELATED"/>
    <property type="match status" value="1"/>
</dbReference>
<dbReference type="SUPFAM" id="SSF52833">
    <property type="entry name" value="Thioredoxin-like"/>
    <property type="match status" value="1"/>
</dbReference>
<dbReference type="InterPro" id="IPR036249">
    <property type="entry name" value="Thioredoxin-like_sf"/>
</dbReference>
<dbReference type="EMBL" id="PIPL01000001">
    <property type="protein sequence ID" value="RUO25544.1"/>
    <property type="molecule type" value="Genomic_DNA"/>
</dbReference>
<accession>A0A432W641</accession>
<keyword evidence="5" id="KW-1015">Disulfide bond</keyword>
<evidence type="ECO:0000256" key="6">
    <source>
        <dbReference type="ARBA" id="ARBA00023284"/>
    </source>
</evidence>
<feature type="domain" description="Disulphide bond isomerase DsbC/G N-terminal" evidence="8">
    <location>
        <begin position="43"/>
        <end position="88"/>
    </location>
</feature>
<evidence type="ECO:0000259" key="9">
    <source>
        <dbReference type="Pfam" id="PF13098"/>
    </source>
</evidence>
<proteinExistence type="inferred from homology"/>
<dbReference type="Pfam" id="PF13098">
    <property type="entry name" value="Thioredoxin_2"/>
    <property type="match status" value="1"/>
</dbReference>
<dbReference type="InterPro" id="IPR018950">
    <property type="entry name" value="DiS-bond_isomerase_DsbC/G_N"/>
</dbReference>
<keyword evidence="3 7" id="KW-0732">Signal</keyword>
<dbReference type="GO" id="GO:0042597">
    <property type="term" value="C:periplasmic space"/>
    <property type="evidence" value="ECO:0007669"/>
    <property type="project" value="UniProtKB-SubCell"/>
</dbReference>
<protein>
    <recommendedName>
        <fullName evidence="7">Thiol:disulfide interchange protein</fullName>
    </recommendedName>
</protein>
<name>A0A432W641_9GAMM</name>
<dbReference type="Gene3D" id="3.10.450.70">
    <property type="entry name" value="Disulphide bond isomerase, DsbC/G, N-terminal"/>
    <property type="match status" value="1"/>
</dbReference>
<dbReference type="CDD" id="cd03020">
    <property type="entry name" value="DsbA_DsbC_DsbG"/>
    <property type="match status" value="1"/>
</dbReference>
<evidence type="ECO:0000256" key="7">
    <source>
        <dbReference type="RuleBase" id="RU364038"/>
    </source>
</evidence>
<feature type="signal peptide" evidence="7">
    <location>
        <begin position="1"/>
        <end position="24"/>
    </location>
</feature>
<comment type="similarity">
    <text evidence="2 7">Belongs to the thioredoxin family. DsbC subfamily.</text>
</comment>
<gene>
    <name evidence="10" type="ORF">CWE09_02070</name>
</gene>
<comment type="subcellular location">
    <subcellularLocation>
        <location evidence="1 7">Periplasm</location>
    </subcellularLocation>
</comment>
<dbReference type="InterPro" id="IPR012336">
    <property type="entry name" value="Thioredoxin-like_fold"/>
</dbReference>
<evidence type="ECO:0000313" key="10">
    <source>
        <dbReference type="EMBL" id="RUO25544.1"/>
    </source>
</evidence>
<comment type="caution">
    <text evidence="10">The sequence shown here is derived from an EMBL/GenBank/DDBJ whole genome shotgun (WGS) entry which is preliminary data.</text>
</comment>
<keyword evidence="11" id="KW-1185">Reference proteome</keyword>
<dbReference type="SUPFAM" id="SSF54423">
    <property type="entry name" value="DsbC/DsbG N-terminal domain-like"/>
    <property type="match status" value="1"/>
</dbReference>
<organism evidence="10 11">
    <name type="scientific">Aliidiomarina minuta</name>
    <dbReference type="NCBI Taxonomy" id="880057"/>
    <lineage>
        <taxon>Bacteria</taxon>
        <taxon>Pseudomonadati</taxon>
        <taxon>Pseudomonadota</taxon>
        <taxon>Gammaproteobacteria</taxon>
        <taxon>Alteromonadales</taxon>
        <taxon>Idiomarinaceae</taxon>
        <taxon>Aliidiomarina</taxon>
    </lineage>
</organism>
<feature type="chain" id="PRO_5018821766" description="Thiol:disulfide interchange protein" evidence="7">
    <location>
        <begin position="25"/>
        <end position="257"/>
    </location>
</feature>
<dbReference type="Proteomes" id="UP000288293">
    <property type="component" value="Unassembled WGS sequence"/>
</dbReference>
<evidence type="ECO:0000256" key="4">
    <source>
        <dbReference type="ARBA" id="ARBA00022764"/>
    </source>
</evidence>
<comment type="function">
    <text evidence="7">Required for disulfide bond formation in some periplasmic proteins. Acts by transferring its disulfide bond to other proteins and is reduced in the process.</text>
</comment>
<keyword evidence="4 7" id="KW-0574">Periplasm</keyword>
<keyword evidence="6 7" id="KW-0676">Redox-active center</keyword>